<evidence type="ECO:0000313" key="3">
    <source>
        <dbReference type="Proteomes" id="UP001295740"/>
    </source>
</evidence>
<reference evidence="2" key="1">
    <citation type="submission" date="2023-10" db="EMBL/GenBank/DDBJ databases">
        <authorList>
            <person name="Hackl T."/>
        </authorList>
    </citation>
    <scope>NUCLEOTIDE SEQUENCE</scope>
</reference>
<organism evidence="2 3">
    <name type="scientific">Anthostomella pinea</name>
    <dbReference type="NCBI Taxonomy" id="933095"/>
    <lineage>
        <taxon>Eukaryota</taxon>
        <taxon>Fungi</taxon>
        <taxon>Dikarya</taxon>
        <taxon>Ascomycota</taxon>
        <taxon>Pezizomycotina</taxon>
        <taxon>Sordariomycetes</taxon>
        <taxon>Xylariomycetidae</taxon>
        <taxon>Xylariales</taxon>
        <taxon>Xylariaceae</taxon>
        <taxon>Anthostomella</taxon>
    </lineage>
</organism>
<gene>
    <name evidence="2" type="ORF">KHLLAP_LOCUS4026</name>
</gene>
<proteinExistence type="predicted"/>
<sequence>MARSSMIVPLINRHFSSTRPLRAHWLLPRVTGKYDNAAQYIVRVYESRGNELLPYYEHGAVVDSSDNSIYLDVEATIASYPAISQTSLDTRRPTSFRLVITAPRIFYFGTSSPKLSSRSLVVASGQKKEAKEAIYKSEEFVVDSETSKHDDNHVPFVDGETAAETEERRQQSENASFKKTFTPTSVPSSQLCSG</sequence>
<feature type="compositionally biased region" description="Polar residues" evidence="1">
    <location>
        <begin position="172"/>
        <end position="194"/>
    </location>
</feature>
<evidence type="ECO:0000256" key="1">
    <source>
        <dbReference type="SAM" id="MobiDB-lite"/>
    </source>
</evidence>
<protein>
    <submittedName>
        <fullName evidence="2">Uu.00g109520.m01.CDS01</fullName>
    </submittedName>
</protein>
<dbReference type="AlphaFoldDB" id="A0AAI8VEN8"/>
<feature type="compositionally biased region" description="Basic and acidic residues" evidence="1">
    <location>
        <begin position="142"/>
        <end position="153"/>
    </location>
</feature>
<accession>A0AAI8VEN8</accession>
<name>A0AAI8VEN8_9PEZI</name>
<evidence type="ECO:0000313" key="2">
    <source>
        <dbReference type="EMBL" id="CAJ2503558.1"/>
    </source>
</evidence>
<feature type="region of interest" description="Disordered" evidence="1">
    <location>
        <begin position="142"/>
        <end position="194"/>
    </location>
</feature>
<comment type="caution">
    <text evidence="2">The sequence shown here is derived from an EMBL/GenBank/DDBJ whole genome shotgun (WGS) entry which is preliminary data.</text>
</comment>
<dbReference type="EMBL" id="CAUWAG010000006">
    <property type="protein sequence ID" value="CAJ2503558.1"/>
    <property type="molecule type" value="Genomic_DNA"/>
</dbReference>
<keyword evidence="3" id="KW-1185">Reference proteome</keyword>
<dbReference type="Proteomes" id="UP001295740">
    <property type="component" value="Unassembled WGS sequence"/>
</dbReference>